<dbReference type="EMBL" id="JAVRRA010027468">
    <property type="protein sequence ID" value="KAK5063704.1"/>
    <property type="molecule type" value="Genomic_DNA"/>
</dbReference>
<evidence type="ECO:0000313" key="3">
    <source>
        <dbReference type="Proteomes" id="UP001357485"/>
    </source>
</evidence>
<evidence type="ECO:0000256" key="1">
    <source>
        <dbReference type="SAM" id="MobiDB-lite"/>
    </source>
</evidence>
<comment type="caution">
    <text evidence="2">The sequence shown here is derived from an EMBL/GenBank/DDBJ whole genome shotgun (WGS) entry which is preliminary data.</text>
</comment>
<accession>A0ABR0JGH8</accession>
<reference evidence="2 3" key="1">
    <citation type="submission" date="2023-08" db="EMBL/GenBank/DDBJ databases">
        <title>Black Yeasts Isolated from many extreme environments.</title>
        <authorList>
            <person name="Coleine C."/>
            <person name="Stajich J.E."/>
            <person name="Selbmann L."/>
        </authorList>
    </citation>
    <scope>NUCLEOTIDE SEQUENCE [LARGE SCALE GENOMIC DNA]</scope>
    <source>
        <strain evidence="2 3">CCFEE 536</strain>
    </source>
</reference>
<name>A0ABR0JGH8_9PEZI</name>
<keyword evidence="3" id="KW-1185">Reference proteome</keyword>
<evidence type="ECO:0000313" key="2">
    <source>
        <dbReference type="EMBL" id="KAK5063704.1"/>
    </source>
</evidence>
<sequence>LSMLPPAERSARSKASATSRLKRSKRQYESVSPVPMASSPHKNLDNSGRDVSRYLRAASSSTLYFK</sequence>
<dbReference type="Proteomes" id="UP001357485">
    <property type="component" value="Unassembled WGS sequence"/>
</dbReference>
<feature type="region of interest" description="Disordered" evidence="1">
    <location>
        <begin position="1"/>
        <end position="50"/>
    </location>
</feature>
<protein>
    <submittedName>
        <fullName evidence="2">Uncharacterized protein</fullName>
    </submittedName>
</protein>
<gene>
    <name evidence="2" type="ORF">LTR16_010216</name>
</gene>
<feature type="non-terminal residue" evidence="2">
    <location>
        <position position="1"/>
    </location>
</feature>
<proteinExistence type="predicted"/>
<organism evidence="2 3">
    <name type="scientific">Cryomyces antarcticus</name>
    <dbReference type="NCBI Taxonomy" id="329879"/>
    <lineage>
        <taxon>Eukaryota</taxon>
        <taxon>Fungi</taxon>
        <taxon>Dikarya</taxon>
        <taxon>Ascomycota</taxon>
        <taxon>Pezizomycotina</taxon>
        <taxon>Dothideomycetes</taxon>
        <taxon>Dothideomycetes incertae sedis</taxon>
        <taxon>Cryomyces</taxon>
    </lineage>
</organism>
<feature type="non-terminal residue" evidence="2">
    <location>
        <position position="66"/>
    </location>
</feature>